<evidence type="ECO:0000313" key="1">
    <source>
        <dbReference type="EMBL" id="PCS04841.1"/>
    </source>
</evidence>
<name>A0A1K2HAX8_9LACT</name>
<dbReference type="EMBL" id="JXJT01000001">
    <property type="protein sequence ID" value="PCS04841.1"/>
    <property type="molecule type" value="Genomic_DNA"/>
</dbReference>
<gene>
    <name evidence="1" type="ORF">RR45_GL000160</name>
    <name evidence="2" type="ORF">SAMN02746068_01018</name>
</gene>
<protein>
    <submittedName>
        <fullName evidence="2">Uncharacterized protein</fullName>
    </submittedName>
</protein>
<evidence type="ECO:0000313" key="2">
    <source>
        <dbReference type="EMBL" id="SFZ73960.1"/>
    </source>
</evidence>
<reference evidence="1 4" key="1">
    <citation type="submission" date="2014-12" db="EMBL/GenBank/DDBJ databases">
        <title>Draft genome sequences of 10 type strains of Lactococcus.</title>
        <authorList>
            <person name="Sun Z."/>
            <person name="Zhong Z."/>
            <person name="Liu W."/>
            <person name="Zhang W."/>
            <person name="Zhang H."/>
        </authorList>
    </citation>
    <scope>NUCLEOTIDE SEQUENCE [LARGE SCALE GENOMIC DNA]</scope>
    <source>
        <strain evidence="1 4">DSM 22330</strain>
    </source>
</reference>
<keyword evidence="4" id="KW-1185">Reference proteome</keyword>
<dbReference type="AlphaFoldDB" id="A0A1K2HAX8"/>
<sequence>MENNFPSDSRKMKTIKELEDKLIDVSGYIGSLGNPNNTETAKTIALALIALKIGDMK</sequence>
<evidence type="ECO:0000313" key="4">
    <source>
        <dbReference type="Proteomes" id="UP000218979"/>
    </source>
</evidence>
<proteinExistence type="predicted"/>
<evidence type="ECO:0000313" key="3">
    <source>
        <dbReference type="Proteomes" id="UP000185655"/>
    </source>
</evidence>
<dbReference type="RefSeq" id="WP_167362580.1">
    <property type="nucleotide sequence ID" value="NZ_FPKS01000004.1"/>
</dbReference>
<accession>A0A1K2HAX8</accession>
<dbReference type="EMBL" id="FPKS01000004">
    <property type="protein sequence ID" value="SFZ73960.1"/>
    <property type="molecule type" value="Genomic_DNA"/>
</dbReference>
<dbReference type="Proteomes" id="UP000185655">
    <property type="component" value="Unassembled WGS sequence"/>
</dbReference>
<dbReference type="Proteomes" id="UP000218979">
    <property type="component" value="Unassembled WGS sequence"/>
</dbReference>
<dbReference type="STRING" id="1122154.SAMN02746068_01018"/>
<reference evidence="2 3" key="2">
    <citation type="submission" date="2016-11" db="EMBL/GenBank/DDBJ databases">
        <authorList>
            <person name="Jaros S."/>
            <person name="Januszkiewicz K."/>
            <person name="Wedrychowicz H."/>
        </authorList>
    </citation>
    <scope>NUCLEOTIDE SEQUENCE [LARGE SCALE GENOMIC DNA]</scope>
    <source>
        <strain evidence="2 3">DSM 22330</strain>
    </source>
</reference>
<organism evidence="2 3">
    <name type="scientific">Pseudolactococcus chungangensis CAU 28 = DSM 22330</name>
    <dbReference type="NCBI Taxonomy" id="1122154"/>
    <lineage>
        <taxon>Bacteria</taxon>
        <taxon>Bacillati</taxon>
        <taxon>Bacillota</taxon>
        <taxon>Bacilli</taxon>
        <taxon>Lactobacillales</taxon>
        <taxon>Streptococcaceae</taxon>
        <taxon>Pseudolactococcus</taxon>
    </lineage>
</organism>